<name>A0A8H4EHR2_GIGMA</name>
<keyword evidence="2" id="KW-1185">Reference proteome</keyword>
<protein>
    <submittedName>
        <fullName evidence="1">Uncharacterized protein</fullName>
    </submittedName>
</protein>
<proteinExistence type="predicted"/>
<sequence length="75" mass="8512">MDLEEDLSLEESSENFECTQNTLLICKIVDLSEYSFENETLVNSTSVSNDPGNMDYSPEELVNRFLAEELALTQN</sequence>
<organism evidence="1 2">
    <name type="scientific">Gigaspora margarita</name>
    <dbReference type="NCBI Taxonomy" id="4874"/>
    <lineage>
        <taxon>Eukaryota</taxon>
        <taxon>Fungi</taxon>
        <taxon>Fungi incertae sedis</taxon>
        <taxon>Mucoromycota</taxon>
        <taxon>Glomeromycotina</taxon>
        <taxon>Glomeromycetes</taxon>
        <taxon>Diversisporales</taxon>
        <taxon>Gigasporaceae</taxon>
        <taxon>Gigaspora</taxon>
    </lineage>
</organism>
<dbReference type="Proteomes" id="UP000439903">
    <property type="component" value="Unassembled WGS sequence"/>
</dbReference>
<dbReference type="AlphaFoldDB" id="A0A8H4EHR2"/>
<dbReference type="OrthoDB" id="10511405at2759"/>
<dbReference type="EMBL" id="WTPW01000719">
    <property type="protein sequence ID" value="KAF0485575.1"/>
    <property type="molecule type" value="Genomic_DNA"/>
</dbReference>
<reference evidence="1 2" key="1">
    <citation type="journal article" date="2019" name="Environ. Microbiol.">
        <title>At the nexus of three kingdoms: the genome of the mycorrhizal fungus Gigaspora margarita provides insights into plant, endobacterial and fungal interactions.</title>
        <authorList>
            <person name="Venice F."/>
            <person name="Ghignone S."/>
            <person name="Salvioli di Fossalunga A."/>
            <person name="Amselem J."/>
            <person name="Novero M."/>
            <person name="Xianan X."/>
            <person name="Sedzielewska Toro K."/>
            <person name="Morin E."/>
            <person name="Lipzen A."/>
            <person name="Grigoriev I.V."/>
            <person name="Henrissat B."/>
            <person name="Martin F.M."/>
            <person name="Bonfante P."/>
        </authorList>
    </citation>
    <scope>NUCLEOTIDE SEQUENCE [LARGE SCALE GENOMIC DNA]</scope>
    <source>
        <strain evidence="1 2">BEG34</strain>
    </source>
</reference>
<gene>
    <name evidence="1" type="ORF">F8M41_022772</name>
</gene>
<evidence type="ECO:0000313" key="1">
    <source>
        <dbReference type="EMBL" id="KAF0485575.1"/>
    </source>
</evidence>
<accession>A0A8H4EHR2</accession>
<evidence type="ECO:0000313" key="2">
    <source>
        <dbReference type="Proteomes" id="UP000439903"/>
    </source>
</evidence>
<comment type="caution">
    <text evidence="1">The sequence shown here is derived from an EMBL/GenBank/DDBJ whole genome shotgun (WGS) entry which is preliminary data.</text>
</comment>